<dbReference type="InterPro" id="IPR029775">
    <property type="entry name" value="NPHP4"/>
</dbReference>
<comment type="caution">
    <text evidence="2">The sequence shown here is derived from an EMBL/GenBank/DDBJ whole genome shotgun (WGS) entry which is preliminary data.</text>
</comment>
<evidence type="ECO:0000313" key="2">
    <source>
        <dbReference type="EMBL" id="PNH02424.1"/>
    </source>
</evidence>
<dbReference type="CDD" id="cd23767">
    <property type="entry name" value="IQCD"/>
    <property type="match status" value="1"/>
</dbReference>
<protein>
    <submittedName>
        <fullName evidence="2">Uncharacterized protein</fullName>
    </submittedName>
</protein>
<evidence type="ECO:0000313" key="3">
    <source>
        <dbReference type="Proteomes" id="UP000236333"/>
    </source>
</evidence>
<feature type="region of interest" description="Disordered" evidence="1">
    <location>
        <begin position="1"/>
        <end position="132"/>
    </location>
</feature>
<dbReference type="GO" id="GO:0005856">
    <property type="term" value="C:cytoskeleton"/>
    <property type="evidence" value="ECO:0007669"/>
    <property type="project" value="InterPro"/>
</dbReference>
<dbReference type="Pfam" id="PF00612">
    <property type="entry name" value="IQ"/>
    <property type="match status" value="1"/>
</dbReference>
<feature type="non-terminal residue" evidence="2">
    <location>
        <position position="388"/>
    </location>
</feature>
<gene>
    <name evidence="2" type="ORF">TSOC_011594</name>
</gene>
<evidence type="ECO:0000256" key="1">
    <source>
        <dbReference type="SAM" id="MobiDB-lite"/>
    </source>
</evidence>
<feature type="non-terminal residue" evidence="2">
    <location>
        <position position="1"/>
    </location>
</feature>
<dbReference type="PANTHER" id="PTHR31043:SF3">
    <property type="entry name" value="NEPHROCYSTIN-4"/>
    <property type="match status" value="1"/>
</dbReference>
<dbReference type="PANTHER" id="PTHR31043">
    <property type="entry name" value="NEPHROCYSTIN-4"/>
    <property type="match status" value="1"/>
</dbReference>
<keyword evidence="3" id="KW-1185">Reference proteome</keyword>
<feature type="compositionally biased region" description="Basic and acidic residues" evidence="1">
    <location>
        <begin position="112"/>
        <end position="132"/>
    </location>
</feature>
<dbReference type="AlphaFoldDB" id="A0A2J7ZQ76"/>
<dbReference type="Proteomes" id="UP000236333">
    <property type="component" value="Unassembled WGS sequence"/>
</dbReference>
<name>A0A2J7ZQ76_9CHLO</name>
<proteinExistence type="predicted"/>
<accession>A0A2J7ZQ76</accession>
<dbReference type="EMBL" id="PGGS01000658">
    <property type="protein sequence ID" value="PNH02424.1"/>
    <property type="molecule type" value="Genomic_DNA"/>
</dbReference>
<dbReference type="PROSITE" id="PS50096">
    <property type="entry name" value="IQ"/>
    <property type="match status" value="1"/>
</dbReference>
<feature type="region of interest" description="Disordered" evidence="1">
    <location>
        <begin position="151"/>
        <end position="176"/>
    </location>
</feature>
<feature type="compositionally biased region" description="Basic and acidic residues" evidence="1">
    <location>
        <begin position="89"/>
        <end position="98"/>
    </location>
</feature>
<organism evidence="2 3">
    <name type="scientific">Tetrabaena socialis</name>
    <dbReference type="NCBI Taxonomy" id="47790"/>
    <lineage>
        <taxon>Eukaryota</taxon>
        <taxon>Viridiplantae</taxon>
        <taxon>Chlorophyta</taxon>
        <taxon>core chlorophytes</taxon>
        <taxon>Chlorophyceae</taxon>
        <taxon>CS clade</taxon>
        <taxon>Chlamydomonadales</taxon>
        <taxon>Tetrabaenaceae</taxon>
        <taxon>Tetrabaena</taxon>
    </lineage>
</organism>
<dbReference type="GO" id="GO:0090090">
    <property type="term" value="P:negative regulation of canonical Wnt signaling pathway"/>
    <property type="evidence" value="ECO:0007669"/>
    <property type="project" value="InterPro"/>
</dbReference>
<dbReference type="InterPro" id="IPR000048">
    <property type="entry name" value="IQ_motif_EF-hand-BS"/>
</dbReference>
<dbReference type="OrthoDB" id="525524at2759"/>
<sequence>QPPWRPAGPVKVSHRSGSLGPSEPDAGQQGDNFRRQQQQQQQEQPQPHRQQQPQQGRKMPPPPLYPEDDLGEMEAMLAGPGPGPPPEDAADRYAREQAARLLAKRQTPSRVAQEELDRQTDVMTRRPPTRQEAERAALTIQRYYRGHRVRKSLPPGFLRGGRRGPGGEGEGWSETPDQQLMGRVRFEQGTHFEPRRVLPNVPIIDIDKMPKYGILAQPLPRAQRNAGRFIEYNRDTHTFVKNRDVLREALEHKTGYLESRPLLQWAEFAGRQKQRHVPILPDANRRTLPETKGYRLRIIKVSDVPINATFDGRTFEFQLSVSLYDEGYGTFYGNTCYSMPDTYDRGRAQQRNAIDLDMSFDVYYHTAVSDPRCMAVVEVIMLERMLDG</sequence>
<feature type="compositionally biased region" description="Low complexity" evidence="1">
    <location>
        <begin position="27"/>
        <end position="58"/>
    </location>
</feature>
<dbReference type="GO" id="GO:0097730">
    <property type="term" value="C:non-motile cilium"/>
    <property type="evidence" value="ECO:0007669"/>
    <property type="project" value="InterPro"/>
</dbReference>
<reference evidence="2 3" key="1">
    <citation type="journal article" date="2017" name="Mol. Biol. Evol.">
        <title>The 4-celled Tetrabaena socialis nuclear genome reveals the essential components for genetic control of cell number at the origin of multicellularity in the volvocine lineage.</title>
        <authorList>
            <person name="Featherston J."/>
            <person name="Arakaki Y."/>
            <person name="Hanschen E.R."/>
            <person name="Ferris P.J."/>
            <person name="Michod R.E."/>
            <person name="Olson B.J.S.C."/>
            <person name="Nozaki H."/>
            <person name="Durand P.M."/>
        </authorList>
    </citation>
    <scope>NUCLEOTIDE SEQUENCE [LARGE SCALE GENOMIC DNA]</scope>
    <source>
        <strain evidence="2 3">NIES-571</strain>
    </source>
</reference>
<dbReference type="SMART" id="SM00015">
    <property type="entry name" value="IQ"/>
    <property type="match status" value="1"/>
</dbReference>